<dbReference type="eggNOG" id="KOG2624">
    <property type="taxonomic scope" value="Eukaryota"/>
</dbReference>
<reference evidence="1 2" key="2">
    <citation type="journal article" date="2010" name="Nucleic Acids Res.">
        <title>BeetleBase in 2010: revisions to provide comprehensive genomic information for Tribolium castaneum.</title>
        <authorList>
            <person name="Kim H.S."/>
            <person name="Murphy T."/>
            <person name="Xia J."/>
            <person name="Caragea D."/>
            <person name="Park Y."/>
            <person name="Beeman R.W."/>
            <person name="Lorenzen M.D."/>
            <person name="Butcher S."/>
            <person name="Manak J.R."/>
            <person name="Brown S.J."/>
        </authorList>
    </citation>
    <scope>GENOME REANNOTATION</scope>
    <source>
        <strain evidence="1 2">Georgia GA2</strain>
    </source>
</reference>
<dbReference type="KEGG" id="tca:100142255"/>
<keyword evidence="2" id="KW-1185">Reference proteome</keyword>
<dbReference type="OrthoDB" id="6712663at2759"/>
<protein>
    <submittedName>
        <fullName evidence="1">Uncharacterized protein</fullName>
    </submittedName>
</protein>
<organism evidence="1 2">
    <name type="scientific">Tribolium castaneum</name>
    <name type="common">Red flour beetle</name>
    <dbReference type="NCBI Taxonomy" id="7070"/>
    <lineage>
        <taxon>Eukaryota</taxon>
        <taxon>Metazoa</taxon>
        <taxon>Ecdysozoa</taxon>
        <taxon>Arthropoda</taxon>
        <taxon>Hexapoda</taxon>
        <taxon>Insecta</taxon>
        <taxon>Pterygota</taxon>
        <taxon>Neoptera</taxon>
        <taxon>Endopterygota</taxon>
        <taxon>Coleoptera</taxon>
        <taxon>Polyphaga</taxon>
        <taxon>Cucujiformia</taxon>
        <taxon>Tenebrionidae</taxon>
        <taxon>Tenebrionidae incertae sedis</taxon>
        <taxon>Tribolium</taxon>
    </lineage>
</organism>
<dbReference type="EMBL" id="KQ971338">
    <property type="protein sequence ID" value="KYB27894.1"/>
    <property type="molecule type" value="Genomic_DNA"/>
</dbReference>
<reference evidence="1 2" key="1">
    <citation type="journal article" date="2008" name="Nature">
        <title>The genome of the model beetle and pest Tribolium castaneum.</title>
        <authorList>
            <consortium name="Tribolium Genome Sequencing Consortium"/>
            <person name="Richards S."/>
            <person name="Gibbs R.A."/>
            <person name="Weinstock G.M."/>
            <person name="Brown S.J."/>
            <person name="Denell R."/>
            <person name="Beeman R.W."/>
            <person name="Gibbs R."/>
            <person name="Beeman R.W."/>
            <person name="Brown S.J."/>
            <person name="Bucher G."/>
            <person name="Friedrich M."/>
            <person name="Grimmelikhuijzen C.J."/>
            <person name="Klingler M."/>
            <person name="Lorenzen M."/>
            <person name="Richards S."/>
            <person name="Roth S."/>
            <person name="Schroder R."/>
            <person name="Tautz D."/>
            <person name="Zdobnov E.M."/>
            <person name="Muzny D."/>
            <person name="Gibbs R.A."/>
            <person name="Weinstock G.M."/>
            <person name="Attaway T."/>
            <person name="Bell S."/>
            <person name="Buhay C.J."/>
            <person name="Chandrabose M.N."/>
            <person name="Chavez D."/>
            <person name="Clerk-Blankenburg K.P."/>
            <person name="Cree A."/>
            <person name="Dao M."/>
            <person name="Davis C."/>
            <person name="Chacko J."/>
            <person name="Dinh H."/>
            <person name="Dugan-Rocha S."/>
            <person name="Fowler G."/>
            <person name="Garner T.T."/>
            <person name="Garnes J."/>
            <person name="Gnirke A."/>
            <person name="Hawes A."/>
            <person name="Hernandez J."/>
            <person name="Hines S."/>
            <person name="Holder M."/>
            <person name="Hume J."/>
            <person name="Jhangiani S.N."/>
            <person name="Joshi V."/>
            <person name="Khan Z.M."/>
            <person name="Jackson L."/>
            <person name="Kovar C."/>
            <person name="Kowis A."/>
            <person name="Lee S."/>
            <person name="Lewis L.R."/>
            <person name="Margolis J."/>
            <person name="Morgan M."/>
            <person name="Nazareth L.V."/>
            <person name="Nguyen N."/>
            <person name="Okwuonu G."/>
            <person name="Parker D."/>
            <person name="Richards S."/>
            <person name="Ruiz S.J."/>
            <person name="Santibanez J."/>
            <person name="Savard J."/>
            <person name="Scherer S.E."/>
            <person name="Schneider B."/>
            <person name="Sodergren E."/>
            <person name="Tautz D."/>
            <person name="Vattahil S."/>
            <person name="Villasana D."/>
            <person name="White C.S."/>
            <person name="Wright R."/>
            <person name="Park Y."/>
            <person name="Beeman R.W."/>
            <person name="Lord J."/>
            <person name="Oppert B."/>
            <person name="Lorenzen M."/>
            <person name="Brown S."/>
            <person name="Wang L."/>
            <person name="Savard J."/>
            <person name="Tautz D."/>
            <person name="Richards S."/>
            <person name="Weinstock G."/>
            <person name="Gibbs R.A."/>
            <person name="Liu Y."/>
            <person name="Worley K."/>
            <person name="Weinstock G."/>
            <person name="Elsik C.G."/>
            <person name="Reese J.T."/>
            <person name="Elhaik E."/>
            <person name="Landan G."/>
            <person name="Graur D."/>
            <person name="Arensburger P."/>
            <person name="Atkinson P."/>
            <person name="Beeman R.W."/>
            <person name="Beidler J."/>
            <person name="Brown S.J."/>
            <person name="Demuth J.P."/>
            <person name="Drury D.W."/>
            <person name="Du Y.Z."/>
            <person name="Fujiwara H."/>
            <person name="Lorenzen M."/>
            <person name="Maselli V."/>
            <person name="Osanai M."/>
            <person name="Park Y."/>
            <person name="Robertson H.M."/>
            <person name="Tu Z."/>
            <person name="Wang J.J."/>
            <person name="Wang S."/>
            <person name="Richards S."/>
            <person name="Song H."/>
            <person name="Zhang L."/>
            <person name="Sodergren E."/>
            <person name="Werner D."/>
            <person name="Stanke M."/>
            <person name="Morgenstern B."/>
            <person name="Solovyev V."/>
            <person name="Kosarev P."/>
            <person name="Brown G."/>
            <person name="Chen H.C."/>
            <person name="Ermolaeva O."/>
            <person name="Hlavina W."/>
            <person name="Kapustin Y."/>
            <person name="Kiryutin B."/>
            <person name="Kitts P."/>
            <person name="Maglott D."/>
            <person name="Pruitt K."/>
            <person name="Sapojnikov V."/>
            <person name="Souvorov A."/>
            <person name="Mackey A.J."/>
            <person name="Waterhouse R.M."/>
            <person name="Wyder S."/>
            <person name="Zdobnov E.M."/>
            <person name="Zdobnov E.M."/>
            <person name="Wyder S."/>
            <person name="Kriventseva E.V."/>
            <person name="Kadowaki T."/>
            <person name="Bork P."/>
            <person name="Aranda M."/>
            <person name="Bao R."/>
            <person name="Beermann A."/>
            <person name="Berns N."/>
            <person name="Bolognesi R."/>
            <person name="Bonneton F."/>
            <person name="Bopp D."/>
            <person name="Brown S.J."/>
            <person name="Bucher G."/>
            <person name="Butts T."/>
            <person name="Chaumot A."/>
            <person name="Denell R.E."/>
            <person name="Ferrier D.E."/>
            <person name="Friedrich M."/>
            <person name="Gordon C.M."/>
            <person name="Jindra M."/>
            <person name="Klingler M."/>
            <person name="Lan Q."/>
            <person name="Lattorff H.M."/>
            <person name="Laudet V."/>
            <person name="von Levetsow C."/>
            <person name="Liu Z."/>
            <person name="Lutz R."/>
            <person name="Lynch J.A."/>
            <person name="da Fonseca R.N."/>
            <person name="Posnien N."/>
            <person name="Reuter R."/>
            <person name="Roth S."/>
            <person name="Savard J."/>
            <person name="Schinko J.B."/>
            <person name="Schmitt C."/>
            <person name="Schoppmeier M."/>
            <person name="Schroder R."/>
            <person name="Shippy T.D."/>
            <person name="Simonnet F."/>
            <person name="Marques-Souza H."/>
            <person name="Tautz D."/>
            <person name="Tomoyasu Y."/>
            <person name="Trauner J."/>
            <person name="Van der Zee M."/>
            <person name="Vervoort M."/>
            <person name="Wittkopp N."/>
            <person name="Wimmer E.A."/>
            <person name="Yang X."/>
            <person name="Jones A.K."/>
            <person name="Sattelle D.B."/>
            <person name="Ebert P.R."/>
            <person name="Nelson D."/>
            <person name="Scott J.G."/>
            <person name="Beeman R.W."/>
            <person name="Muthukrishnan S."/>
            <person name="Kramer K.J."/>
            <person name="Arakane Y."/>
            <person name="Beeman R.W."/>
            <person name="Zhu Q."/>
            <person name="Hogenkamp D."/>
            <person name="Dixit R."/>
            <person name="Oppert B."/>
            <person name="Jiang H."/>
            <person name="Zou Z."/>
            <person name="Marshall J."/>
            <person name="Elpidina E."/>
            <person name="Vinokurov K."/>
            <person name="Oppert C."/>
            <person name="Zou Z."/>
            <person name="Evans J."/>
            <person name="Lu Z."/>
            <person name="Zhao P."/>
            <person name="Sumathipala N."/>
            <person name="Altincicek B."/>
            <person name="Vilcinskas A."/>
            <person name="Williams M."/>
            <person name="Hultmark D."/>
            <person name="Hetru C."/>
            <person name="Jiang H."/>
            <person name="Grimmelikhuijzen C.J."/>
            <person name="Hauser F."/>
            <person name="Cazzamali G."/>
            <person name="Williamson M."/>
            <person name="Park Y."/>
            <person name="Li B."/>
            <person name="Tanaka Y."/>
            <person name="Predel R."/>
            <person name="Neupert S."/>
            <person name="Schachtner J."/>
            <person name="Verleyen P."/>
            <person name="Raible F."/>
            <person name="Bork P."/>
            <person name="Friedrich M."/>
            <person name="Walden K.K."/>
            <person name="Robertson H.M."/>
            <person name="Angeli S."/>
            <person name="Foret S."/>
            <person name="Bucher G."/>
            <person name="Schuetz S."/>
            <person name="Maleszka R."/>
            <person name="Wimmer E.A."/>
            <person name="Beeman R.W."/>
            <person name="Lorenzen M."/>
            <person name="Tomoyasu Y."/>
            <person name="Miller S.C."/>
            <person name="Grossmann D."/>
            <person name="Bucher G."/>
        </authorList>
    </citation>
    <scope>NUCLEOTIDE SEQUENCE [LARGE SCALE GENOMIC DNA]</scope>
    <source>
        <strain evidence="1 2">Georgia GA2</strain>
    </source>
</reference>
<dbReference type="Proteomes" id="UP000007266">
    <property type="component" value="Linkage group 4"/>
</dbReference>
<name>A0A139WJ29_TRICA</name>
<gene>
    <name evidence="1" type="primary">AUGUSTUS-3.0.2_32782</name>
    <name evidence="1" type="ORF">TcasGA2_TC032782</name>
</gene>
<evidence type="ECO:0000313" key="2">
    <source>
        <dbReference type="Proteomes" id="UP000007266"/>
    </source>
</evidence>
<accession>A0A139WJ29</accession>
<proteinExistence type="predicted"/>
<dbReference type="AlphaFoldDB" id="A0A139WJ29"/>
<evidence type="ECO:0000313" key="1">
    <source>
        <dbReference type="EMBL" id="KYB27894.1"/>
    </source>
</evidence>
<sequence>MRLIQQLSLSYSPASAKMKLPLLVLASVTICCAIPATNLSIQTSVFKALFYKLIKEKCYANATDATFQQFINLSDNATECLKMKAEQAPILITPLKQFKENIQFCVEELVTQLEECLPEELKEWPQANIDVVFSVTDFFYENKDQLLTPKFRKFTEQCMENLDNTETRLEIAKCLTTDPLDTADMKTFCRGIDLTEKCCLEQLGKRCPADASIKKLEIKFFAAMKETCAEYETTESSTDNLLTLYPRLTPPNINPELM</sequence>
<dbReference type="InParanoid" id="A0A139WJ29"/>